<feature type="compositionally biased region" description="Acidic residues" evidence="1">
    <location>
        <begin position="18"/>
        <end position="30"/>
    </location>
</feature>
<feature type="compositionally biased region" description="Polar residues" evidence="1">
    <location>
        <begin position="101"/>
        <end position="122"/>
    </location>
</feature>
<dbReference type="AlphaFoldDB" id="A0AAD9P9E1"/>
<accession>A0AAD9P9E1</accession>
<feature type="compositionally biased region" description="Basic and acidic residues" evidence="1">
    <location>
        <begin position="145"/>
        <end position="154"/>
    </location>
</feature>
<protein>
    <submittedName>
        <fullName evidence="2">Uncharacterized protein</fullName>
    </submittedName>
</protein>
<feature type="compositionally biased region" description="Low complexity" evidence="1">
    <location>
        <begin position="64"/>
        <end position="81"/>
    </location>
</feature>
<evidence type="ECO:0000313" key="3">
    <source>
        <dbReference type="Proteomes" id="UP001209878"/>
    </source>
</evidence>
<dbReference type="Proteomes" id="UP001209878">
    <property type="component" value="Unassembled WGS sequence"/>
</dbReference>
<feature type="compositionally biased region" description="Polar residues" evidence="1">
    <location>
        <begin position="36"/>
        <end position="46"/>
    </location>
</feature>
<proteinExistence type="predicted"/>
<evidence type="ECO:0000256" key="1">
    <source>
        <dbReference type="SAM" id="MobiDB-lite"/>
    </source>
</evidence>
<evidence type="ECO:0000313" key="2">
    <source>
        <dbReference type="EMBL" id="KAK2190638.1"/>
    </source>
</evidence>
<sequence>MKDEALKTQSLKSQSHDFEDDDDEFGDIDDMLSPHGTGQQMTYNTTEGDDQTSTHDSRPTTPHSLGTTGGYLATGLGSTGAYEYDPSGLESTGGYLPSGLDTGNSKSADQGTASLGASSRSTGRPAAFRFGSSDEEDIEIPTNKTPERGDVAKDDEFDFYT</sequence>
<gene>
    <name evidence="2" type="ORF">NP493_72g02035</name>
</gene>
<name>A0AAD9P9E1_RIDPI</name>
<reference evidence="2" key="1">
    <citation type="journal article" date="2023" name="Mol. Biol. Evol.">
        <title>Third-Generation Sequencing Reveals the Adaptive Role of the Epigenome in Three Deep-Sea Polychaetes.</title>
        <authorList>
            <person name="Perez M."/>
            <person name="Aroh O."/>
            <person name="Sun Y."/>
            <person name="Lan Y."/>
            <person name="Juniper S.K."/>
            <person name="Young C.R."/>
            <person name="Angers B."/>
            <person name="Qian P.Y."/>
        </authorList>
    </citation>
    <scope>NUCLEOTIDE SEQUENCE</scope>
    <source>
        <strain evidence="2">R07B-5</strain>
    </source>
</reference>
<dbReference type="EMBL" id="JAODUO010000073">
    <property type="protein sequence ID" value="KAK2190638.1"/>
    <property type="molecule type" value="Genomic_DNA"/>
</dbReference>
<organism evidence="2 3">
    <name type="scientific">Ridgeia piscesae</name>
    <name type="common">Tubeworm</name>
    <dbReference type="NCBI Taxonomy" id="27915"/>
    <lineage>
        <taxon>Eukaryota</taxon>
        <taxon>Metazoa</taxon>
        <taxon>Spiralia</taxon>
        <taxon>Lophotrochozoa</taxon>
        <taxon>Annelida</taxon>
        <taxon>Polychaeta</taxon>
        <taxon>Sedentaria</taxon>
        <taxon>Canalipalpata</taxon>
        <taxon>Sabellida</taxon>
        <taxon>Siboglinidae</taxon>
        <taxon>Ridgeia</taxon>
    </lineage>
</organism>
<feature type="region of interest" description="Disordered" evidence="1">
    <location>
        <begin position="1"/>
        <end position="161"/>
    </location>
</feature>
<comment type="caution">
    <text evidence="2">The sequence shown here is derived from an EMBL/GenBank/DDBJ whole genome shotgun (WGS) entry which is preliminary data.</text>
</comment>
<keyword evidence="3" id="KW-1185">Reference proteome</keyword>